<accession>A0A6L2P5Q0</accession>
<reference evidence="3" key="1">
    <citation type="journal article" date="2019" name="Sci. Rep.">
        <title>Draft genome of Tanacetum cinerariifolium, the natural source of mosquito coil.</title>
        <authorList>
            <person name="Yamashiro T."/>
            <person name="Shiraishi A."/>
            <person name="Satake H."/>
            <person name="Nakayama K."/>
        </authorList>
    </citation>
    <scope>NUCLEOTIDE SEQUENCE</scope>
</reference>
<dbReference type="EMBL" id="BKCJ010010737">
    <property type="protein sequence ID" value="GEU92909.1"/>
    <property type="molecule type" value="Genomic_DNA"/>
</dbReference>
<name>A0A6L2P5Q0_TANCI</name>
<sequence>MENPEQAFVDYASSRTDEAGGLVYEFMASQDARVSKIKADFKRQQEEDGNVMFIEIIPKNDDSCKEEPKAEGQEVGYFDIFLTRSELTYHKIPCNIGHVHVKKAYIDIGSPLNIITRMMYNWIMRRKLDPRENANEGVSNFAGRINGMHVFVGKFTYIVDFMIVEDISSIIDPRLSQVVLPFIKVSNMTHDLPEVGVSFTNENDEVAYKMPYKIEQYNSWSNLEKEHTKSVYVRNKEDKRRGVEYVISKILGFDKECLELGSEYLRGIDDDGEVTKFDRQSLSTVSTRKQLQTDVMWCYFDAFLTSVEPKDFKEAVLESSWIEAMQEEMHEFERLQVLKNKARLVVKGYRQEEGIDFEEYFASVSRIEAIRIFIANAANKKTTIYQMDVKMDFLNGELREKVYVNHPEGFVNQDNLTRMYNLKKVLYGLKQAPCAWYDMFSSFLLTQQFSKGVVNPSLFNRKASNDILLIFRYLKGTNNIGLWYSRDTGIARTAYADADQAGCQDSRRGTYGSAQLLGDKLFSWSSKKQKSTAISSIEA</sequence>
<organism evidence="3">
    <name type="scientific">Tanacetum cinerariifolium</name>
    <name type="common">Dalmatian daisy</name>
    <name type="synonym">Chrysanthemum cinerariifolium</name>
    <dbReference type="NCBI Taxonomy" id="118510"/>
    <lineage>
        <taxon>Eukaryota</taxon>
        <taxon>Viridiplantae</taxon>
        <taxon>Streptophyta</taxon>
        <taxon>Embryophyta</taxon>
        <taxon>Tracheophyta</taxon>
        <taxon>Spermatophyta</taxon>
        <taxon>Magnoliopsida</taxon>
        <taxon>eudicotyledons</taxon>
        <taxon>Gunneridae</taxon>
        <taxon>Pentapetalae</taxon>
        <taxon>asterids</taxon>
        <taxon>campanulids</taxon>
        <taxon>Asterales</taxon>
        <taxon>Asteraceae</taxon>
        <taxon>Asteroideae</taxon>
        <taxon>Anthemideae</taxon>
        <taxon>Anthemidinae</taxon>
        <taxon>Tanacetum</taxon>
    </lineage>
</organism>
<gene>
    <name evidence="2" type="ORF">Tci_064885</name>
    <name evidence="3" type="ORF">Tci_064887</name>
</gene>
<comment type="caution">
    <text evidence="3">The sequence shown here is derived from an EMBL/GenBank/DDBJ whole genome shotgun (WGS) entry which is preliminary data.</text>
</comment>
<evidence type="ECO:0000259" key="1">
    <source>
        <dbReference type="Pfam" id="PF07727"/>
    </source>
</evidence>
<dbReference type="EMBL" id="BKCJ010010737">
    <property type="protein sequence ID" value="GEU92907.1"/>
    <property type="molecule type" value="Genomic_DNA"/>
</dbReference>
<dbReference type="AlphaFoldDB" id="A0A6L2P5Q0"/>
<feature type="domain" description="Reverse transcriptase Ty1/copia-type" evidence="1">
    <location>
        <begin position="333"/>
        <end position="473"/>
    </location>
</feature>
<protein>
    <submittedName>
        <fullName evidence="3">Retrovirus-related Pol polyprotein from transposon TNT 1-94</fullName>
    </submittedName>
</protein>
<dbReference type="Pfam" id="PF07727">
    <property type="entry name" value="RVT_2"/>
    <property type="match status" value="1"/>
</dbReference>
<dbReference type="PANTHER" id="PTHR11439:SF509">
    <property type="entry name" value="RNA-DIRECTED DNA POLYMERASE"/>
    <property type="match status" value="1"/>
</dbReference>
<dbReference type="PANTHER" id="PTHR11439">
    <property type="entry name" value="GAG-POL-RELATED RETROTRANSPOSON"/>
    <property type="match status" value="1"/>
</dbReference>
<dbReference type="InterPro" id="IPR013103">
    <property type="entry name" value="RVT_2"/>
</dbReference>
<evidence type="ECO:0000313" key="2">
    <source>
        <dbReference type="EMBL" id="GEU92907.1"/>
    </source>
</evidence>
<proteinExistence type="predicted"/>
<evidence type="ECO:0000313" key="3">
    <source>
        <dbReference type="EMBL" id="GEU92909.1"/>
    </source>
</evidence>